<evidence type="ECO:0000313" key="4">
    <source>
        <dbReference type="EMBL" id="UYM18605.1"/>
    </source>
</evidence>
<sequence>MIDRENIHQSCDQIVDIAHWPVHEDYEVFPVGARDKSLRVCPSTAPFDFCLPNHRYLFKEAIKSAKDPRKQRHPDQYWAEVIAFKIGRMMKLPVPPAFVAVNSETGEPGSIIEWFLGYDPGIVERFTPGGDHMQSMIEGYDRDKGRLHNLDTIIKFSRVLSRYKILSHDWQEYWGLCLCFDAVIGNTDRHQENWGVIWNDREQSARLTPLFDNGTSLGHELFEKKIHQFRTDETGLRAYIRKGRHHMKWSLAEEGRLPLMEGVCRFCVKYPATIPLLVDSLGWEEEALEKALSELTSFDIKSPLSVERADFVHQLTILRKRILLEHLERIGNEVH</sequence>
<protein>
    <submittedName>
        <fullName evidence="4">HipA domain-containing protein</fullName>
    </submittedName>
</protein>
<feature type="domain" description="HipA-like C-terminal" evidence="3">
    <location>
        <begin position="62"/>
        <end position="216"/>
    </location>
</feature>
<dbReference type="Proteomes" id="UP001163255">
    <property type="component" value="Chromosome"/>
</dbReference>
<accession>A0ABY6H0L8</accession>
<dbReference type="InterPro" id="IPR012893">
    <property type="entry name" value="HipA-like_C"/>
</dbReference>
<keyword evidence="5" id="KW-1185">Reference proteome</keyword>
<keyword evidence="2" id="KW-0418">Kinase</keyword>
<evidence type="ECO:0000259" key="3">
    <source>
        <dbReference type="Pfam" id="PF07804"/>
    </source>
</evidence>
<reference evidence="4" key="1">
    <citation type="submission" date="2022-10" db="EMBL/GenBank/DDBJ databases">
        <title>Completed Genome Sequence of two octocoral isolated bacterium, Endozoicomonas euniceicola EF212T and Endozoicomonas gorgoniicola PS125T.</title>
        <authorList>
            <person name="Chiou Y.-J."/>
            <person name="Chen Y.-H."/>
        </authorList>
    </citation>
    <scope>NUCLEOTIDE SEQUENCE</scope>
    <source>
        <strain evidence="4">EF212</strain>
    </source>
</reference>
<evidence type="ECO:0000256" key="1">
    <source>
        <dbReference type="ARBA" id="ARBA00022679"/>
    </source>
</evidence>
<dbReference type="Pfam" id="PF07804">
    <property type="entry name" value="HipA_C"/>
    <property type="match status" value="1"/>
</dbReference>
<dbReference type="Gene3D" id="1.10.1070.20">
    <property type="match status" value="1"/>
</dbReference>
<dbReference type="RefSeq" id="WP_262601362.1">
    <property type="nucleotide sequence ID" value="NZ_CP103300.1"/>
</dbReference>
<organism evidence="4 5">
    <name type="scientific">Endozoicomonas euniceicola</name>
    <dbReference type="NCBI Taxonomy" id="1234143"/>
    <lineage>
        <taxon>Bacteria</taxon>
        <taxon>Pseudomonadati</taxon>
        <taxon>Pseudomonadota</taxon>
        <taxon>Gammaproteobacteria</taxon>
        <taxon>Oceanospirillales</taxon>
        <taxon>Endozoicomonadaceae</taxon>
        <taxon>Endozoicomonas</taxon>
    </lineage>
</organism>
<gene>
    <name evidence="4" type="ORF">NX720_12120</name>
</gene>
<evidence type="ECO:0000256" key="2">
    <source>
        <dbReference type="ARBA" id="ARBA00022777"/>
    </source>
</evidence>
<evidence type="ECO:0000313" key="5">
    <source>
        <dbReference type="Proteomes" id="UP001163255"/>
    </source>
</evidence>
<name>A0ABY6H0L8_9GAMM</name>
<proteinExistence type="predicted"/>
<dbReference type="EMBL" id="CP103300">
    <property type="protein sequence ID" value="UYM18605.1"/>
    <property type="molecule type" value="Genomic_DNA"/>
</dbReference>
<keyword evidence="1" id="KW-0808">Transferase</keyword>